<proteinExistence type="predicted"/>
<reference evidence="1" key="1">
    <citation type="submission" date="2021-01" db="EMBL/GenBank/DDBJ databases">
        <authorList>
            <person name="Corre E."/>
            <person name="Pelletier E."/>
            <person name="Niang G."/>
            <person name="Scheremetjew M."/>
            <person name="Finn R."/>
            <person name="Kale V."/>
            <person name="Holt S."/>
            <person name="Cochrane G."/>
            <person name="Meng A."/>
            <person name="Brown T."/>
            <person name="Cohen L."/>
        </authorList>
    </citation>
    <scope>NUCLEOTIDE SEQUENCE</scope>
    <source>
        <strain evidence="1">CCMP125</strain>
    </source>
</reference>
<accession>A0A7S3DRB1</accession>
<name>A0A7S3DRB1_9STRA</name>
<dbReference type="PROSITE" id="PS51257">
    <property type="entry name" value="PROKAR_LIPOPROTEIN"/>
    <property type="match status" value="1"/>
</dbReference>
<organism evidence="1">
    <name type="scientific">Entomoneis paludosa</name>
    <dbReference type="NCBI Taxonomy" id="265537"/>
    <lineage>
        <taxon>Eukaryota</taxon>
        <taxon>Sar</taxon>
        <taxon>Stramenopiles</taxon>
        <taxon>Ochrophyta</taxon>
        <taxon>Bacillariophyta</taxon>
        <taxon>Bacillariophyceae</taxon>
        <taxon>Bacillariophycidae</taxon>
        <taxon>Entomoneidaceae</taxon>
        <taxon>Entomoneis</taxon>
    </lineage>
</organism>
<dbReference type="EMBL" id="HBHT01022782">
    <property type="protein sequence ID" value="CAD9973075.1"/>
    <property type="molecule type" value="Transcribed_RNA"/>
</dbReference>
<protein>
    <submittedName>
        <fullName evidence="1">Uncharacterized protein</fullName>
    </submittedName>
</protein>
<evidence type="ECO:0000313" key="1">
    <source>
        <dbReference type="EMBL" id="CAD9973075.1"/>
    </source>
</evidence>
<dbReference type="AlphaFoldDB" id="A0A7S3DRB1"/>
<sequence length="179" mass="20201">MERVVMVGSLGGSQGCVRKSLPSFKKKQSINRSRLEKSGCNGAWFESDVSRIIRSMAQNFCFLTMECLWLLRCDPQQRFLDGRSCGPEKRPHFLRAYIADTVSRIHKSLSIAWRMVWLAAGAVAWMESPSPPWSNGRGSVVAFSNRSFFWGYHLRGLVDIPLNIAYSQMLPLILGGIVE</sequence>
<gene>
    <name evidence="1" type="ORF">APAL1065_LOCUS15280</name>
</gene>